<feature type="transmembrane region" description="Helical" evidence="10">
    <location>
        <begin position="243"/>
        <end position="269"/>
    </location>
</feature>
<proteinExistence type="inferred from homology"/>
<dbReference type="Pfam" id="PF00083">
    <property type="entry name" value="Sugar_tr"/>
    <property type="match status" value="1"/>
</dbReference>
<dbReference type="AlphaFoldDB" id="A0A0W0XZA0"/>
<dbReference type="SUPFAM" id="SSF103473">
    <property type="entry name" value="MFS general substrate transporter"/>
    <property type="match status" value="1"/>
</dbReference>
<evidence type="ECO:0000256" key="3">
    <source>
        <dbReference type="ARBA" id="ARBA00022448"/>
    </source>
</evidence>
<dbReference type="InterPro" id="IPR005828">
    <property type="entry name" value="MFS_sugar_transport-like"/>
</dbReference>
<dbReference type="GO" id="GO:0005886">
    <property type="term" value="C:plasma membrane"/>
    <property type="evidence" value="ECO:0007669"/>
    <property type="project" value="UniProtKB-SubCell"/>
</dbReference>
<evidence type="ECO:0000256" key="5">
    <source>
        <dbReference type="ARBA" id="ARBA00022597"/>
    </source>
</evidence>
<dbReference type="PATRIC" id="fig|45073.5.peg.1340"/>
<feature type="transmembrane region" description="Helical" evidence="10">
    <location>
        <begin position="45"/>
        <end position="65"/>
    </location>
</feature>
<dbReference type="PROSITE" id="PS00217">
    <property type="entry name" value="SUGAR_TRANSPORT_2"/>
    <property type="match status" value="1"/>
</dbReference>
<dbReference type="FunFam" id="1.20.1250.20:FF:000218">
    <property type="entry name" value="facilitated trehalose transporter Tret1"/>
    <property type="match status" value="1"/>
</dbReference>
<dbReference type="Proteomes" id="UP000054618">
    <property type="component" value="Unassembled WGS sequence"/>
</dbReference>
<dbReference type="RefSeq" id="WP_058507393.1">
    <property type="nucleotide sequence ID" value="NZ_LNYS01000008.1"/>
</dbReference>
<dbReference type="EMBL" id="LNYS01000008">
    <property type="protein sequence ID" value="KTD49945.1"/>
    <property type="molecule type" value="Genomic_DNA"/>
</dbReference>
<evidence type="ECO:0000256" key="9">
    <source>
        <dbReference type="RuleBase" id="RU003346"/>
    </source>
</evidence>
<evidence type="ECO:0000256" key="6">
    <source>
        <dbReference type="ARBA" id="ARBA00022692"/>
    </source>
</evidence>
<evidence type="ECO:0000313" key="13">
    <source>
        <dbReference type="Proteomes" id="UP000054618"/>
    </source>
</evidence>
<comment type="similarity">
    <text evidence="2 9">Belongs to the major facilitator superfamily. Sugar transporter (TC 2.A.1.1) family.</text>
</comment>
<evidence type="ECO:0000256" key="10">
    <source>
        <dbReference type="SAM" id="Phobius"/>
    </source>
</evidence>
<keyword evidence="6 10" id="KW-0812">Transmembrane</keyword>
<keyword evidence="4" id="KW-1003">Cell membrane</keyword>
<dbReference type="InterPro" id="IPR020846">
    <property type="entry name" value="MFS_dom"/>
</dbReference>
<dbReference type="NCBIfam" id="TIGR00879">
    <property type="entry name" value="SP"/>
    <property type="match status" value="1"/>
</dbReference>
<dbReference type="GO" id="GO:0022857">
    <property type="term" value="F:transmembrane transporter activity"/>
    <property type="evidence" value="ECO:0007669"/>
    <property type="project" value="InterPro"/>
</dbReference>
<gene>
    <name evidence="12" type="ORF">Lqui_1270</name>
</gene>
<feature type="transmembrane region" description="Helical" evidence="10">
    <location>
        <begin position="7"/>
        <end position="25"/>
    </location>
</feature>
<dbReference type="InterPro" id="IPR036259">
    <property type="entry name" value="MFS_trans_sf"/>
</dbReference>
<keyword evidence="3 9" id="KW-0813">Transport</keyword>
<dbReference type="PRINTS" id="PR00171">
    <property type="entry name" value="SUGRTRNSPORT"/>
</dbReference>
<feature type="transmembrane region" description="Helical" evidence="10">
    <location>
        <begin position="77"/>
        <end position="97"/>
    </location>
</feature>
<feature type="transmembrane region" description="Helical" evidence="10">
    <location>
        <begin position="136"/>
        <end position="156"/>
    </location>
</feature>
<feature type="domain" description="Major facilitator superfamily (MFS) profile" evidence="11">
    <location>
        <begin position="12"/>
        <end position="430"/>
    </location>
</feature>
<protein>
    <submittedName>
        <fullName evidence="12">Sugar-proton symporter</fullName>
    </submittedName>
</protein>
<feature type="transmembrane region" description="Helical" evidence="10">
    <location>
        <begin position="168"/>
        <end position="187"/>
    </location>
</feature>
<evidence type="ECO:0000256" key="1">
    <source>
        <dbReference type="ARBA" id="ARBA00004651"/>
    </source>
</evidence>
<feature type="transmembrane region" description="Helical" evidence="10">
    <location>
        <begin position="103"/>
        <end position="124"/>
    </location>
</feature>
<dbReference type="PROSITE" id="PS50850">
    <property type="entry name" value="MFS"/>
    <property type="match status" value="1"/>
</dbReference>
<keyword evidence="13" id="KW-1185">Reference proteome</keyword>
<comment type="caution">
    <text evidence="12">The sequence shown here is derived from an EMBL/GenBank/DDBJ whole genome shotgun (WGS) entry which is preliminary data.</text>
</comment>
<keyword evidence="5" id="KW-0762">Sugar transport</keyword>
<feature type="transmembrane region" description="Helical" evidence="10">
    <location>
        <begin position="281"/>
        <end position="306"/>
    </location>
</feature>
<evidence type="ECO:0000256" key="8">
    <source>
        <dbReference type="ARBA" id="ARBA00023136"/>
    </source>
</evidence>
<evidence type="ECO:0000313" key="12">
    <source>
        <dbReference type="EMBL" id="KTD49945.1"/>
    </source>
</evidence>
<comment type="subcellular location">
    <subcellularLocation>
        <location evidence="1">Cell membrane</location>
        <topology evidence="1">Multi-pass membrane protein</topology>
    </subcellularLocation>
</comment>
<accession>A0A0W0XZA0</accession>
<keyword evidence="8 10" id="KW-0472">Membrane</keyword>
<name>A0A0W0XZA0_9GAMM</name>
<dbReference type="PANTHER" id="PTHR48020">
    <property type="entry name" value="PROTON MYO-INOSITOL COTRANSPORTER"/>
    <property type="match status" value="1"/>
</dbReference>
<organism evidence="12 13">
    <name type="scientific">Legionella quinlivanii</name>
    <dbReference type="NCBI Taxonomy" id="45073"/>
    <lineage>
        <taxon>Bacteria</taxon>
        <taxon>Pseudomonadati</taxon>
        <taxon>Pseudomonadota</taxon>
        <taxon>Gammaproteobacteria</taxon>
        <taxon>Legionellales</taxon>
        <taxon>Legionellaceae</taxon>
        <taxon>Legionella</taxon>
    </lineage>
</organism>
<evidence type="ECO:0000256" key="2">
    <source>
        <dbReference type="ARBA" id="ARBA00010992"/>
    </source>
</evidence>
<dbReference type="InterPro" id="IPR005829">
    <property type="entry name" value="Sugar_transporter_CS"/>
</dbReference>
<keyword evidence="7 10" id="KW-1133">Transmembrane helix</keyword>
<dbReference type="Gene3D" id="1.20.1250.20">
    <property type="entry name" value="MFS general substrate transporter like domains"/>
    <property type="match status" value="2"/>
</dbReference>
<feature type="transmembrane region" description="Helical" evidence="10">
    <location>
        <begin position="405"/>
        <end position="426"/>
    </location>
</feature>
<evidence type="ECO:0000259" key="11">
    <source>
        <dbReference type="PROSITE" id="PS50850"/>
    </source>
</evidence>
<dbReference type="PANTHER" id="PTHR48020:SF12">
    <property type="entry name" value="PROTON MYO-INOSITOL COTRANSPORTER"/>
    <property type="match status" value="1"/>
</dbReference>
<dbReference type="OrthoDB" id="5368493at2"/>
<dbReference type="STRING" id="45073.Lqui_1270"/>
<evidence type="ECO:0000256" key="7">
    <source>
        <dbReference type="ARBA" id="ARBA00022989"/>
    </source>
</evidence>
<dbReference type="InterPro" id="IPR050814">
    <property type="entry name" value="Myo-inositol_Transporter"/>
</dbReference>
<feature type="transmembrane region" description="Helical" evidence="10">
    <location>
        <begin position="375"/>
        <end position="399"/>
    </location>
</feature>
<evidence type="ECO:0000256" key="4">
    <source>
        <dbReference type="ARBA" id="ARBA00022475"/>
    </source>
</evidence>
<reference evidence="12 13" key="1">
    <citation type="submission" date="2015-11" db="EMBL/GenBank/DDBJ databases">
        <title>Genomic analysis of 38 Legionella species identifies large and diverse effector repertoires.</title>
        <authorList>
            <person name="Burstein D."/>
            <person name="Amaro F."/>
            <person name="Zusman T."/>
            <person name="Lifshitz Z."/>
            <person name="Cohen O."/>
            <person name="Gilbert J.A."/>
            <person name="Pupko T."/>
            <person name="Shuman H.A."/>
            <person name="Segal G."/>
        </authorList>
    </citation>
    <scope>NUCLEOTIDE SEQUENCE [LARGE SCALE GENOMIC DNA]</scope>
    <source>
        <strain evidence="12 13">CDC#1442-AUS-E</strain>
    </source>
</reference>
<sequence>MDGNINSYMILVAIIAGLGGFLFGFDSSVIADVQDQIIRQLSLNSWEWSLVVSFSLLGSIAGIPLSGYLSDQISRKTLLKIVAIGFILGTASCALADTLNYLLLGRFIIGVCIGIASYIAPLFIAEISPPKNRGALVLINGLALTFGQAVAYLIGYLLQDSAASSWRLILWTGVLPALLLLIGMLFVPHSPRWLVKKQGIEKAVAALKKIRPKGADLRSEIAEIKNNSSPLKLSKALLLSKPFFSVLAVGTLLGVFQQFSGINALMYYGPMIFQSAGFLSIHTAILATFIIGVVNFIFTAFTLCFVDRFGRRSLLLNGMMLASLSLFAIAFCFNRISPAIILLLFCTYVMGYCISVGSLFWVLISEIFPQATRGFAMSIATVIQWLANFLVSISFLTFFTNTGPSFTFSIFGGFCLLAFFFIYYFIPETSGVSLEKIEDNLLKGHKIRDLGQNLNTQKNKLALNLEI</sequence>
<feature type="transmembrane region" description="Helical" evidence="10">
    <location>
        <begin position="313"/>
        <end position="333"/>
    </location>
</feature>
<dbReference type="PROSITE" id="PS00216">
    <property type="entry name" value="SUGAR_TRANSPORT_1"/>
    <property type="match status" value="1"/>
</dbReference>
<dbReference type="InterPro" id="IPR003663">
    <property type="entry name" value="Sugar/inositol_transpt"/>
</dbReference>
<feature type="transmembrane region" description="Helical" evidence="10">
    <location>
        <begin position="339"/>
        <end position="363"/>
    </location>
</feature>